<dbReference type="SMART" id="SM00028">
    <property type="entry name" value="TPR"/>
    <property type="match status" value="5"/>
</dbReference>
<dbReference type="Pfam" id="PF13374">
    <property type="entry name" value="TPR_10"/>
    <property type="match status" value="1"/>
</dbReference>
<sequence>MNPGDADTAARLAAWLAAHMERHRLTAGDVAGELAVSTETVRGWLSAAGRPTPVEAGEFAHLDTPAKLGAWLRARIVDSGRSVREIAEDTESVSTSTVYNWLRGEHLPPPPTGEEPDRFDMVLSHPALGLDLRRRVRLDEVRRRLTGASLRLAAEPAADWPARALPAGNRTFTGRGDEHRRLDRLLTQHARGTAVVISALTGMGGAGKTALAVHWARTQPVRATFTDGSLYINLNGYAEAPPLTVDTALRKLLQQFGIDARQMPADTDALAAFYQEALAGRRLLIVLDNAHAEPQVRPLLPGDPGCLAVVTSRNRLQGLGVTHGPVAHVRLDVLSAREAASLLRKLLGALVVKSTSDEDLDALADACGHLPLALQIAAANYLTHAHATGVSIREYADSLHGRRLDALAVGPTDPTTAVSAVLDHSYRHLSPDARRAYRFLGLHPGPDWTLKVAASLLAEPADLVRSLMADLVQANLVSEHRPGRYTFHDLLRDHAAALTARLDAETERREAKQRMLAHYVHTAQTAAFLVDPGITEGAIPLGAPAPSVDPEALPDHEAAMTWFETEHPAMAAVAAQAPEDCDVYIWHTARTLSPFLVSQGHWLDEIAVQRGGLAAAERLGEPAAQAYSYRTLARTHTRLGHLPESRSHLMRALELSARAGDLVGQASTRHSLGHLANVQGQFNDALGHSREALPLYRAAGNHRGEAQALNAIGWYHALLGELDEALEYCERALELCLELDYRNGEAAATDSLGYIHHRRGDRDQALFHYQRARELHQALGDRYNEADTLSHLGDLHASLGAHGAALEAWRQALTILEELQHSDAECIRALIDELPREAPSD</sequence>
<dbReference type="InterPro" id="IPR002182">
    <property type="entry name" value="NB-ARC"/>
</dbReference>
<dbReference type="SUPFAM" id="SSF52540">
    <property type="entry name" value="P-loop containing nucleoside triphosphate hydrolases"/>
    <property type="match status" value="1"/>
</dbReference>
<dbReference type="InterPro" id="IPR019734">
    <property type="entry name" value="TPR_rpt"/>
</dbReference>
<dbReference type="InterPro" id="IPR027417">
    <property type="entry name" value="P-loop_NTPase"/>
</dbReference>
<gene>
    <name evidence="3" type="ORF">SAMN05216270_10780</name>
</gene>
<dbReference type="RefSeq" id="WP_091035206.1">
    <property type="nucleotide sequence ID" value="NZ_FNAD01000007.1"/>
</dbReference>
<accession>A0A1G6XDY7</accession>
<dbReference type="STRING" id="58114.SAMN05216270_10780"/>
<dbReference type="EMBL" id="FNAD01000007">
    <property type="protein sequence ID" value="SDD75456.1"/>
    <property type="molecule type" value="Genomic_DNA"/>
</dbReference>
<protein>
    <submittedName>
        <fullName evidence="3">Tetratricopeptide (TPR) repeat</fullName>
    </submittedName>
</protein>
<dbReference type="PANTHER" id="PTHR47691:SF3">
    <property type="entry name" value="HTH-TYPE TRANSCRIPTIONAL REGULATOR RV0890C-RELATED"/>
    <property type="match status" value="1"/>
</dbReference>
<organism evidence="3 4">
    <name type="scientific">Glycomyces harbinensis</name>
    <dbReference type="NCBI Taxonomy" id="58114"/>
    <lineage>
        <taxon>Bacteria</taxon>
        <taxon>Bacillati</taxon>
        <taxon>Actinomycetota</taxon>
        <taxon>Actinomycetes</taxon>
        <taxon>Glycomycetales</taxon>
        <taxon>Glycomycetaceae</taxon>
        <taxon>Glycomyces</taxon>
    </lineage>
</organism>
<evidence type="ECO:0000256" key="1">
    <source>
        <dbReference type="PROSITE-ProRule" id="PRU00339"/>
    </source>
</evidence>
<dbReference type="AlphaFoldDB" id="A0A1G6XDY7"/>
<name>A0A1G6XDY7_9ACTN</name>
<dbReference type="GO" id="GO:0043531">
    <property type="term" value="F:ADP binding"/>
    <property type="evidence" value="ECO:0007669"/>
    <property type="project" value="InterPro"/>
</dbReference>
<evidence type="ECO:0000313" key="3">
    <source>
        <dbReference type="EMBL" id="SDD75456.1"/>
    </source>
</evidence>
<dbReference type="PRINTS" id="PR00364">
    <property type="entry name" value="DISEASERSIST"/>
</dbReference>
<evidence type="ECO:0000259" key="2">
    <source>
        <dbReference type="Pfam" id="PF00931"/>
    </source>
</evidence>
<dbReference type="Gene3D" id="1.25.40.10">
    <property type="entry name" value="Tetratricopeptide repeat domain"/>
    <property type="match status" value="1"/>
</dbReference>
<dbReference type="OrthoDB" id="581105at2"/>
<proteinExistence type="predicted"/>
<dbReference type="Pfam" id="PF00931">
    <property type="entry name" value="NB-ARC"/>
    <property type="match status" value="1"/>
</dbReference>
<dbReference type="Gene3D" id="3.40.50.300">
    <property type="entry name" value="P-loop containing nucleotide triphosphate hydrolases"/>
    <property type="match status" value="1"/>
</dbReference>
<dbReference type="SUPFAM" id="SSF48452">
    <property type="entry name" value="TPR-like"/>
    <property type="match status" value="1"/>
</dbReference>
<reference evidence="4" key="1">
    <citation type="submission" date="2016-10" db="EMBL/GenBank/DDBJ databases">
        <authorList>
            <person name="Varghese N."/>
            <person name="Submissions S."/>
        </authorList>
    </citation>
    <scope>NUCLEOTIDE SEQUENCE [LARGE SCALE GENOMIC DNA]</scope>
    <source>
        <strain evidence="4">CGMCC 4.3516</strain>
    </source>
</reference>
<feature type="repeat" description="TPR" evidence="1">
    <location>
        <begin position="746"/>
        <end position="779"/>
    </location>
</feature>
<dbReference type="InterPro" id="IPR011990">
    <property type="entry name" value="TPR-like_helical_dom_sf"/>
</dbReference>
<dbReference type="PROSITE" id="PS50005">
    <property type="entry name" value="TPR"/>
    <property type="match status" value="2"/>
</dbReference>
<feature type="repeat" description="TPR" evidence="1">
    <location>
        <begin position="706"/>
        <end position="739"/>
    </location>
</feature>
<feature type="domain" description="NB-ARC" evidence="2">
    <location>
        <begin position="192"/>
        <end position="344"/>
    </location>
</feature>
<keyword evidence="4" id="KW-1185">Reference proteome</keyword>
<evidence type="ECO:0000313" key="4">
    <source>
        <dbReference type="Proteomes" id="UP000198949"/>
    </source>
</evidence>
<keyword evidence="1" id="KW-0802">TPR repeat</keyword>
<dbReference type="Pfam" id="PF13424">
    <property type="entry name" value="TPR_12"/>
    <property type="match status" value="2"/>
</dbReference>
<dbReference type="PANTHER" id="PTHR47691">
    <property type="entry name" value="REGULATOR-RELATED"/>
    <property type="match status" value="1"/>
</dbReference>
<dbReference type="Proteomes" id="UP000198949">
    <property type="component" value="Unassembled WGS sequence"/>
</dbReference>